<dbReference type="RefSeq" id="WP_029885316.1">
    <property type="nucleotide sequence ID" value="NZ_AP015029.1"/>
</dbReference>
<gene>
    <name evidence="2" type="ORF">KF715C_ch2780</name>
</gene>
<organism evidence="2 3">
    <name type="scientific">Pseudomonas putida</name>
    <name type="common">Arthrobacter siderocapsulatus</name>
    <dbReference type="NCBI Taxonomy" id="303"/>
    <lineage>
        <taxon>Bacteria</taxon>
        <taxon>Pseudomonadati</taxon>
        <taxon>Pseudomonadota</taxon>
        <taxon>Gammaproteobacteria</taxon>
        <taxon>Pseudomonadales</taxon>
        <taxon>Pseudomonadaceae</taxon>
        <taxon>Pseudomonas</taxon>
    </lineage>
</organism>
<reference evidence="2 3" key="1">
    <citation type="submission" date="2015-11" db="EMBL/GenBank/DDBJ databases">
        <title>Complete genome sequencing of a biphenyl-degrading bacterium, Pseudomonas putida KF715 (=NBRC110667).</title>
        <authorList>
            <person name="Suenaga H."/>
            <person name="Fujihara N."/>
            <person name="Watanabe T."/>
            <person name="Hirose J."/>
            <person name="Kimura N."/>
            <person name="Yamazoe A."/>
            <person name="Hosoyama A."/>
            <person name="Shimodaira J."/>
            <person name="Furukawa K."/>
        </authorList>
    </citation>
    <scope>NUCLEOTIDE SEQUENCE [LARGE SCALE GENOMIC DNA]</scope>
    <source>
        <strain evidence="2 3">KF715</strain>
    </source>
</reference>
<dbReference type="Proteomes" id="UP000218731">
    <property type="component" value="Chromosome 1"/>
</dbReference>
<dbReference type="EMBL" id="AP015029">
    <property type="protein sequence ID" value="BAW20851.1"/>
    <property type="molecule type" value="Genomic_DNA"/>
</dbReference>
<dbReference type="AlphaFoldDB" id="A0A1L7N5W1"/>
<protein>
    <submittedName>
        <fullName evidence="2">Pyocin R2 PP, tail fiber protein</fullName>
    </submittedName>
</protein>
<evidence type="ECO:0000313" key="2">
    <source>
        <dbReference type="EMBL" id="BAW20851.1"/>
    </source>
</evidence>
<dbReference type="Pfam" id="PF12571">
    <property type="entry name" value="Phage_tail_fib"/>
    <property type="match status" value="1"/>
</dbReference>
<sequence length="292" mass="31194">MSTPLQPVITKKGLAAVWNATNTGLSAQITHVALGTSGYTPTNEQTSLRTQVAKYPIAGGERLSDSLIHITALADGPAAFWVREIGFLLADGTLLAVWSHPSDALTYKPANTDLLLAYDLSLTALPADSVTIVSSPAGLNLSLAAPLAAMASALVGEQLRSLEQQDQITDLARQQQSTAAQTARQLASLTERLGTAEYRHSLDHEGALAVGVRAVEAALSEQLRSLDLQDQITLLTRQLRLVIEQADWRDVRLATAERRHEVDHDGLRSMGIAAAEATISTQTQLTKLIHGA</sequence>
<evidence type="ECO:0000313" key="3">
    <source>
        <dbReference type="Proteomes" id="UP000218731"/>
    </source>
</evidence>
<feature type="domain" description="Phage tail fibre protein N-terminal" evidence="1">
    <location>
        <begin position="1"/>
        <end position="112"/>
    </location>
</feature>
<evidence type="ECO:0000259" key="1">
    <source>
        <dbReference type="Pfam" id="PF12571"/>
    </source>
</evidence>
<dbReference type="InterPro" id="IPR022225">
    <property type="entry name" value="Phage_tail_fibre_N"/>
</dbReference>
<accession>A0A1L7N5W1</accession>
<name>A0A1L7N5W1_PSEPU</name>
<proteinExistence type="predicted"/>